<keyword evidence="2" id="KW-0812">Transmembrane</keyword>
<accession>A0A552G0H8</accession>
<evidence type="ECO:0000313" key="4">
    <source>
        <dbReference type="Proteomes" id="UP000320293"/>
    </source>
</evidence>
<sequence>MNDPSDNLKERKLQAEIEKINAEKNKILQEAENLKKTTIWSLRANFVSIIGGVFIGGLGILALITGSQQMALQEKLVDSKKQEVLDKEQEVLDLEKIIQQKSQEIQQKSQAITKQQKNIDEKKKAYDDLQKSYAELVKTKNELAKALNRPKLETQGIVYIQFQGSLERNSMKQLAKLYQQKGFQAPGVERIAGNYRNEVRYFNPSDAELASQVATIAQNFFAQKSCPIENIKLQQLTNNNNVPKGQIELWIHHSCR</sequence>
<keyword evidence="2" id="KW-0472">Membrane</keyword>
<gene>
    <name evidence="3" type="ORF">EWV91_03515</name>
</gene>
<keyword evidence="2" id="KW-1133">Transmembrane helix</keyword>
<evidence type="ECO:0000256" key="2">
    <source>
        <dbReference type="SAM" id="Phobius"/>
    </source>
</evidence>
<evidence type="ECO:0000256" key="1">
    <source>
        <dbReference type="SAM" id="Coils"/>
    </source>
</evidence>
<evidence type="ECO:0000313" key="3">
    <source>
        <dbReference type="EMBL" id="TRU52492.1"/>
    </source>
</evidence>
<proteinExistence type="predicted"/>
<keyword evidence="1" id="KW-0175">Coiled coil</keyword>
<comment type="caution">
    <text evidence="3">The sequence shown here is derived from an EMBL/GenBank/DDBJ whole genome shotgun (WGS) entry which is preliminary data.</text>
</comment>
<dbReference type="EMBL" id="SFBF01000063">
    <property type="protein sequence ID" value="TRU52492.1"/>
    <property type="molecule type" value="Genomic_DNA"/>
</dbReference>
<dbReference type="AlphaFoldDB" id="A0A552G0H8"/>
<feature type="transmembrane region" description="Helical" evidence="2">
    <location>
        <begin position="46"/>
        <end position="66"/>
    </location>
</feature>
<protein>
    <submittedName>
        <fullName evidence="3">Uncharacterized protein</fullName>
    </submittedName>
</protein>
<feature type="coiled-coil region" evidence="1">
    <location>
        <begin position="77"/>
        <end position="149"/>
    </location>
</feature>
<reference evidence="3 4" key="1">
    <citation type="submission" date="2019-01" db="EMBL/GenBank/DDBJ databases">
        <title>Coherence of Microcystis species and biogeography revealed through population genomics.</title>
        <authorList>
            <person name="Perez-Carrascal O.M."/>
            <person name="Terrat Y."/>
            <person name="Giani A."/>
            <person name="Fortin N."/>
            <person name="Tromas N."/>
            <person name="Shapiro B.J."/>
        </authorList>
    </citation>
    <scope>NUCLEOTIDE SEQUENCE [LARGE SCALE GENOMIC DNA]</scope>
    <source>
        <strain evidence="3">Ma_QC_Ca_00000000_S207</strain>
    </source>
</reference>
<organism evidence="3 4">
    <name type="scientific">Microcystis aeruginosa Ma_QC_Ca_00000000_S207</name>
    <dbReference type="NCBI Taxonomy" id="2486251"/>
    <lineage>
        <taxon>Bacteria</taxon>
        <taxon>Bacillati</taxon>
        <taxon>Cyanobacteriota</taxon>
        <taxon>Cyanophyceae</taxon>
        <taxon>Oscillatoriophycideae</taxon>
        <taxon>Chroococcales</taxon>
        <taxon>Microcystaceae</taxon>
        <taxon>Microcystis</taxon>
    </lineage>
</organism>
<name>A0A552G0H8_MICAE</name>
<feature type="coiled-coil region" evidence="1">
    <location>
        <begin position="5"/>
        <end position="37"/>
    </location>
</feature>
<dbReference type="Proteomes" id="UP000320293">
    <property type="component" value="Unassembled WGS sequence"/>
</dbReference>